<evidence type="ECO:0000313" key="1">
    <source>
        <dbReference type="EMBL" id="MFD0856729.1"/>
    </source>
</evidence>
<comment type="caution">
    <text evidence="1">The sequence shown here is derived from an EMBL/GenBank/DDBJ whole genome shotgun (WGS) entry which is preliminary data.</text>
</comment>
<proteinExistence type="predicted"/>
<keyword evidence="2" id="KW-1185">Reference proteome</keyword>
<name>A0ABW3CT27_9ACTN</name>
<feature type="non-terminal residue" evidence="1">
    <location>
        <position position="228"/>
    </location>
</feature>
<gene>
    <name evidence="1" type="ORF">ACFQ07_31140</name>
</gene>
<evidence type="ECO:0000313" key="2">
    <source>
        <dbReference type="Proteomes" id="UP001597083"/>
    </source>
</evidence>
<protein>
    <submittedName>
        <fullName evidence="1">Uncharacterized protein</fullName>
    </submittedName>
</protein>
<organism evidence="1 2">
    <name type="scientific">Actinomadura adrarensis</name>
    <dbReference type="NCBI Taxonomy" id="1819600"/>
    <lineage>
        <taxon>Bacteria</taxon>
        <taxon>Bacillati</taxon>
        <taxon>Actinomycetota</taxon>
        <taxon>Actinomycetes</taxon>
        <taxon>Streptosporangiales</taxon>
        <taxon>Thermomonosporaceae</taxon>
        <taxon>Actinomadura</taxon>
    </lineage>
</organism>
<dbReference type="Proteomes" id="UP001597083">
    <property type="component" value="Unassembled WGS sequence"/>
</dbReference>
<sequence length="228" mass="25129">MRAEMKVQPRQELIEIWKSTMQAVVAEDGSWTWGGSYARNPISDAEQLLCLMYPASVIPLFKIDRPDETSEDVLEALRPLGDSLDIPARVTEIIIEYLETYTDETGAPTFSGGSYFASTVDSEDPTEAQQALDVVDAYSMSITLTLYTIGFARVLRGVVRGVDFLERLTRLETLASQRLTAAMVGLLRSFTVNVFSPESPEGRALIRSVNQSGGNPRQVAEDLLADLS</sequence>
<dbReference type="EMBL" id="JBHTIR010004236">
    <property type="protein sequence ID" value="MFD0856729.1"/>
    <property type="molecule type" value="Genomic_DNA"/>
</dbReference>
<accession>A0ABW3CT27</accession>
<reference evidence="2" key="1">
    <citation type="journal article" date="2019" name="Int. J. Syst. Evol. Microbiol.">
        <title>The Global Catalogue of Microorganisms (GCM) 10K type strain sequencing project: providing services to taxonomists for standard genome sequencing and annotation.</title>
        <authorList>
            <consortium name="The Broad Institute Genomics Platform"/>
            <consortium name="The Broad Institute Genome Sequencing Center for Infectious Disease"/>
            <person name="Wu L."/>
            <person name="Ma J."/>
        </authorList>
    </citation>
    <scope>NUCLEOTIDE SEQUENCE [LARGE SCALE GENOMIC DNA]</scope>
    <source>
        <strain evidence="2">JCM 31696</strain>
    </source>
</reference>